<evidence type="ECO:0000313" key="8">
    <source>
        <dbReference type="EnsemblPlants" id="TraesCS4A02G373100.1"/>
    </source>
</evidence>
<keyword evidence="2" id="KW-0805">Transcription regulation</keyword>
<feature type="compositionally biased region" description="Basic and acidic residues" evidence="6">
    <location>
        <begin position="214"/>
        <end position="224"/>
    </location>
</feature>
<dbReference type="PROSITE" id="PS50863">
    <property type="entry name" value="B3"/>
    <property type="match status" value="1"/>
</dbReference>
<dbReference type="Gramene" id="TraesCS4A03G0923700.1">
    <property type="protein sequence ID" value="TraesCS4A03G0923700.1.CDS"/>
    <property type="gene ID" value="TraesCS4A03G0923700"/>
</dbReference>
<feature type="compositionally biased region" description="Acidic residues" evidence="6">
    <location>
        <begin position="104"/>
        <end position="117"/>
    </location>
</feature>
<dbReference type="Gramene" id="TraesCS4A02G373100.1">
    <property type="protein sequence ID" value="TraesCS4A02G373100.1"/>
    <property type="gene ID" value="TraesCS4A02G373100"/>
</dbReference>
<evidence type="ECO:0000256" key="4">
    <source>
        <dbReference type="ARBA" id="ARBA00023163"/>
    </source>
</evidence>
<dbReference type="Gramene" id="TraesROB_scaffold_129111_01G000100.1">
    <property type="protein sequence ID" value="TraesROB_scaffold_129111_01G000100.1"/>
    <property type="gene ID" value="TraesROB_scaffold_129111_01G000100"/>
</dbReference>
<accession>A0A3B6I3C5</accession>
<dbReference type="EnsemblPlants" id="TraesCS4A02G373100.1">
    <property type="protein sequence ID" value="TraesCS4A02G373100.1"/>
    <property type="gene ID" value="TraesCS4A02G373100"/>
</dbReference>
<feature type="domain" description="TF-B3" evidence="7">
    <location>
        <begin position="1"/>
        <end position="41"/>
    </location>
</feature>
<evidence type="ECO:0000256" key="6">
    <source>
        <dbReference type="SAM" id="MobiDB-lite"/>
    </source>
</evidence>
<dbReference type="Gramene" id="TraesLAC4A03G02142940.1">
    <property type="protein sequence ID" value="TraesLAC4A03G02142940.1"/>
    <property type="gene ID" value="TraesLAC4A03G02142940"/>
</dbReference>
<dbReference type="OrthoDB" id="1666376at2759"/>
<dbReference type="Proteomes" id="UP000019116">
    <property type="component" value="Chromosome 4A"/>
</dbReference>
<evidence type="ECO:0000256" key="5">
    <source>
        <dbReference type="ARBA" id="ARBA00023242"/>
    </source>
</evidence>
<organism evidence="8">
    <name type="scientific">Triticum aestivum</name>
    <name type="common">Wheat</name>
    <dbReference type="NCBI Taxonomy" id="4565"/>
    <lineage>
        <taxon>Eukaryota</taxon>
        <taxon>Viridiplantae</taxon>
        <taxon>Streptophyta</taxon>
        <taxon>Embryophyta</taxon>
        <taxon>Tracheophyta</taxon>
        <taxon>Spermatophyta</taxon>
        <taxon>Magnoliopsida</taxon>
        <taxon>Liliopsida</taxon>
        <taxon>Poales</taxon>
        <taxon>Poaceae</taxon>
        <taxon>BOP clade</taxon>
        <taxon>Pooideae</taxon>
        <taxon>Triticodae</taxon>
        <taxon>Triticeae</taxon>
        <taxon>Triticinae</taxon>
        <taxon>Triticum</taxon>
    </lineage>
</organism>
<dbReference type="InterPro" id="IPR050655">
    <property type="entry name" value="Plant_B3_domain"/>
</dbReference>
<feature type="region of interest" description="Disordered" evidence="6">
    <location>
        <begin position="52"/>
        <end position="119"/>
    </location>
</feature>
<dbReference type="GO" id="GO:0005634">
    <property type="term" value="C:nucleus"/>
    <property type="evidence" value="ECO:0007669"/>
    <property type="project" value="UniProtKB-SubCell"/>
</dbReference>
<dbReference type="Gramene" id="TraesCAD_scaffold_273108_01G000100.1">
    <property type="protein sequence ID" value="TraesCAD_scaffold_273108_01G000100.1"/>
    <property type="gene ID" value="TraesCAD_scaffold_273108_01G000100"/>
</dbReference>
<evidence type="ECO:0000259" key="7">
    <source>
        <dbReference type="PROSITE" id="PS50863"/>
    </source>
</evidence>
<dbReference type="InterPro" id="IPR015300">
    <property type="entry name" value="DNA-bd_pseudobarrel_sf"/>
</dbReference>
<keyword evidence="4" id="KW-0804">Transcription</keyword>
<name>A0A3B6I3C5_WHEAT</name>
<reference evidence="8" key="1">
    <citation type="submission" date="2018-08" db="EMBL/GenBank/DDBJ databases">
        <authorList>
            <person name="Rossello M."/>
        </authorList>
    </citation>
    <scope>NUCLEOTIDE SEQUENCE [LARGE SCALE GENOMIC DNA]</scope>
    <source>
        <strain evidence="8">cv. Chinese Spring</strain>
    </source>
</reference>
<dbReference type="Gramene" id="TraesJAG4A03G02190210.1">
    <property type="protein sequence ID" value="TraesJAG4A03G02190210.1"/>
    <property type="gene ID" value="TraesJAG4A03G02190210"/>
</dbReference>
<evidence type="ECO:0000256" key="1">
    <source>
        <dbReference type="ARBA" id="ARBA00004123"/>
    </source>
</evidence>
<proteinExistence type="predicted"/>
<reference evidence="8" key="2">
    <citation type="submission" date="2018-10" db="UniProtKB">
        <authorList>
            <consortium name="EnsemblPlants"/>
        </authorList>
    </citation>
    <scope>IDENTIFICATION</scope>
</reference>
<dbReference type="GO" id="GO:0003677">
    <property type="term" value="F:DNA binding"/>
    <property type="evidence" value="ECO:0007669"/>
    <property type="project" value="UniProtKB-KW"/>
</dbReference>
<evidence type="ECO:0000313" key="9">
    <source>
        <dbReference type="Proteomes" id="UP000019116"/>
    </source>
</evidence>
<feature type="region of interest" description="Disordered" evidence="6">
    <location>
        <begin position="198"/>
        <end position="224"/>
    </location>
</feature>
<dbReference type="Gramene" id="TraesLDM4A03G02188160.1">
    <property type="protein sequence ID" value="TraesLDM4A03G02188160.1"/>
    <property type="gene ID" value="TraesLDM4A03G02188160"/>
</dbReference>
<dbReference type="Gramene" id="TraesSTA4A03G02186950.1">
    <property type="protein sequence ID" value="TraesSTA4A03G02186950.1"/>
    <property type="gene ID" value="TraesSTA4A03G02186950"/>
</dbReference>
<dbReference type="InterPro" id="IPR003340">
    <property type="entry name" value="B3_DNA-bd"/>
</dbReference>
<dbReference type="CDD" id="cd10017">
    <property type="entry name" value="B3_DNA"/>
    <property type="match status" value="1"/>
</dbReference>
<dbReference type="PANTHER" id="PTHR31920">
    <property type="entry name" value="B3 DOMAIN-CONTAINING"/>
    <property type="match status" value="1"/>
</dbReference>
<evidence type="ECO:0000256" key="2">
    <source>
        <dbReference type="ARBA" id="ARBA00023015"/>
    </source>
</evidence>
<comment type="subcellular location">
    <subcellularLocation>
        <location evidence="1">Nucleus</location>
    </subcellularLocation>
</comment>
<feature type="compositionally biased region" description="Low complexity" evidence="6">
    <location>
        <begin position="72"/>
        <end position="92"/>
    </location>
</feature>
<keyword evidence="9" id="KW-1185">Reference proteome</keyword>
<evidence type="ECO:0000256" key="3">
    <source>
        <dbReference type="ARBA" id="ARBA00023125"/>
    </source>
</evidence>
<sequence>MYLSRGWEKFYRAYDLQLGYFLLFRYDDDAIMLIVKVFNTIMCRMRYAVDDDAGNGSNSSDTGYSQSSNDYGCSESSSDFGCSESSSDSDSSIDNKKDDPDWSAGEEELSEDEELQDDDGHQAEDDLALVVADQGQEMVVANHGQEMEVAEDDLAMVVPEGGLTMVVVPDNDHASVVAPAIPQLGDMTTPIVVEDYIPLPPLPSPPRRSRRIRERKEKKEKNNA</sequence>
<dbReference type="Gene3D" id="2.40.330.10">
    <property type="entry name" value="DNA-binding pseudobarrel domain"/>
    <property type="match status" value="1"/>
</dbReference>
<keyword evidence="3" id="KW-0238">DNA-binding</keyword>
<dbReference type="AlphaFoldDB" id="A0A3B6I3C5"/>
<feature type="compositionally biased region" description="Polar residues" evidence="6">
    <location>
        <begin position="62"/>
        <end position="71"/>
    </location>
</feature>
<protein>
    <recommendedName>
        <fullName evidence="7">TF-B3 domain-containing protein</fullName>
    </recommendedName>
</protein>
<dbReference type="SUPFAM" id="SSF101936">
    <property type="entry name" value="DNA-binding pseudobarrel domain"/>
    <property type="match status" value="1"/>
</dbReference>
<dbReference type="PANTHER" id="PTHR31920:SF111">
    <property type="entry name" value="B3 DOMAIN-CONTAINING PROTEIN OS03G0621600-RELATED"/>
    <property type="match status" value="1"/>
</dbReference>
<keyword evidence="5" id="KW-0539">Nucleus</keyword>